<dbReference type="Pfam" id="PF16503">
    <property type="entry name" value="zn-ribbon_14"/>
    <property type="match status" value="1"/>
</dbReference>
<organism evidence="3 4">
    <name type="scientific">Xylaria bambusicola</name>
    <dbReference type="NCBI Taxonomy" id="326684"/>
    <lineage>
        <taxon>Eukaryota</taxon>
        <taxon>Fungi</taxon>
        <taxon>Dikarya</taxon>
        <taxon>Ascomycota</taxon>
        <taxon>Pezizomycotina</taxon>
        <taxon>Sordariomycetes</taxon>
        <taxon>Xylariomycetidae</taxon>
        <taxon>Xylariales</taxon>
        <taxon>Xylariaceae</taxon>
        <taxon>Xylaria</taxon>
    </lineage>
</organism>
<accession>A0AAN7UHU9</accession>
<dbReference type="InterPro" id="IPR014729">
    <property type="entry name" value="Rossmann-like_a/b/a_fold"/>
</dbReference>
<dbReference type="Gene3D" id="3.40.50.620">
    <property type="entry name" value="HUPs"/>
    <property type="match status" value="1"/>
</dbReference>
<dbReference type="AlphaFoldDB" id="A0AAN7UHU9"/>
<comment type="caution">
    <text evidence="3">The sequence shown here is derived from an EMBL/GenBank/DDBJ whole genome shotgun (WGS) entry which is preliminary data.</text>
</comment>
<protein>
    <recommendedName>
        <fullName evidence="2">Cytoplasmic tRNA 2-thiolation protein 1 C-terminal domain-containing protein</fullName>
    </recommendedName>
</protein>
<feature type="domain" description="Cytoplasmic tRNA 2-thiolation protein 1 C-terminal" evidence="2">
    <location>
        <begin position="101"/>
        <end position="131"/>
    </location>
</feature>
<feature type="compositionally biased region" description="Gly residues" evidence="1">
    <location>
        <begin position="32"/>
        <end position="45"/>
    </location>
</feature>
<evidence type="ECO:0000259" key="2">
    <source>
        <dbReference type="Pfam" id="PF16503"/>
    </source>
</evidence>
<gene>
    <name evidence="3" type="ORF">RRF57_001861</name>
</gene>
<keyword evidence="4" id="KW-1185">Reference proteome</keyword>
<feature type="compositionally biased region" description="Polar residues" evidence="1">
    <location>
        <begin position="67"/>
        <end position="82"/>
    </location>
</feature>
<evidence type="ECO:0000313" key="4">
    <source>
        <dbReference type="Proteomes" id="UP001305414"/>
    </source>
</evidence>
<evidence type="ECO:0000256" key="1">
    <source>
        <dbReference type="SAM" id="MobiDB-lite"/>
    </source>
</evidence>
<sequence>MARLVPGAMPDTCVCNGKASSPQPADEDNDVGGCGSTSGRAGGGEMAAMEKQLKANNAAEEAGLETEITTGRSDNARSSGPKSNEELPKNTPSNSTKQKLGTCERCGYMSSQRLCQACMLLDGLNKNRPKIII</sequence>
<reference evidence="3 4" key="1">
    <citation type="submission" date="2023-10" db="EMBL/GenBank/DDBJ databases">
        <title>Draft genome sequence of Xylaria bambusicola isolate GMP-LS, the root and basal stem rot pathogen of sugarcane in Indonesia.</title>
        <authorList>
            <person name="Selvaraj P."/>
            <person name="Muralishankar V."/>
            <person name="Muruganantham S."/>
            <person name="Sp S."/>
            <person name="Haryani S."/>
            <person name="Lau K.J.X."/>
            <person name="Naqvi N.I."/>
        </authorList>
    </citation>
    <scope>NUCLEOTIDE SEQUENCE [LARGE SCALE GENOMIC DNA]</scope>
    <source>
        <strain evidence="3">GMP-LS</strain>
    </source>
</reference>
<name>A0AAN7UHU9_9PEZI</name>
<evidence type="ECO:0000313" key="3">
    <source>
        <dbReference type="EMBL" id="KAK5626146.1"/>
    </source>
</evidence>
<feature type="region of interest" description="Disordered" evidence="1">
    <location>
        <begin position="1"/>
        <end position="100"/>
    </location>
</feature>
<dbReference type="InterPro" id="IPR032442">
    <property type="entry name" value="CTU1_C"/>
</dbReference>
<feature type="compositionally biased region" description="Polar residues" evidence="1">
    <location>
        <begin position="90"/>
        <end position="99"/>
    </location>
</feature>
<dbReference type="Proteomes" id="UP001305414">
    <property type="component" value="Unassembled WGS sequence"/>
</dbReference>
<dbReference type="EMBL" id="JAWHQM010000003">
    <property type="protein sequence ID" value="KAK5626146.1"/>
    <property type="molecule type" value="Genomic_DNA"/>
</dbReference>
<proteinExistence type="predicted"/>